<organism evidence="1">
    <name type="scientific">Caudovirales sp. ctikv1</name>
    <dbReference type="NCBI Taxonomy" id="2826781"/>
    <lineage>
        <taxon>Viruses</taxon>
        <taxon>Duplodnaviria</taxon>
        <taxon>Heunggongvirae</taxon>
        <taxon>Uroviricota</taxon>
        <taxon>Caudoviricetes</taxon>
    </lineage>
</organism>
<evidence type="ECO:0000313" key="1">
    <source>
        <dbReference type="EMBL" id="DAD88735.1"/>
    </source>
</evidence>
<proteinExistence type="predicted"/>
<sequence length="118" mass="13961">MNNKIETVKDILLSNITDDFEFDTHYISGTFTQLMINALARKFGFDRQGPVERNKESLFQLIDCIFNRCIKENIEIKISREQYPIAYTHQEVVNGVYGVYMYNRNEPKGNIKFSFEYK</sequence>
<dbReference type="EMBL" id="BK015046">
    <property type="protein sequence ID" value="DAD88735.1"/>
    <property type="molecule type" value="Genomic_DNA"/>
</dbReference>
<accession>A0A8S5N322</accession>
<name>A0A8S5N322_9CAUD</name>
<protein>
    <submittedName>
        <fullName evidence="1">Uncharacterized protein</fullName>
    </submittedName>
</protein>
<reference evidence="1" key="1">
    <citation type="journal article" date="2021" name="Proc. Natl. Acad. Sci. U.S.A.">
        <title>A Catalog of Tens of Thousands of Viruses from Human Metagenomes Reveals Hidden Associations with Chronic Diseases.</title>
        <authorList>
            <person name="Tisza M.J."/>
            <person name="Buck C.B."/>
        </authorList>
    </citation>
    <scope>NUCLEOTIDE SEQUENCE</scope>
    <source>
        <strain evidence="1">Ctikv1</strain>
    </source>
</reference>